<dbReference type="InterPro" id="IPR001579">
    <property type="entry name" value="Glyco_hydro_18_chit_AS"/>
</dbReference>
<keyword evidence="5 7" id="KW-0326">Glycosidase</keyword>
<dbReference type="PANTHER" id="PTHR11177">
    <property type="entry name" value="CHITINASE"/>
    <property type="match status" value="1"/>
</dbReference>
<evidence type="ECO:0000259" key="10">
    <source>
        <dbReference type="PROSITE" id="PS51910"/>
    </source>
</evidence>
<dbReference type="GO" id="GO:0005576">
    <property type="term" value="C:extracellular region"/>
    <property type="evidence" value="ECO:0007669"/>
    <property type="project" value="TreeGrafter"/>
</dbReference>
<dbReference type="Gene3D" id="3.20.20.80">
    <property type="entry name" value="Glycosidases"/>
    <property type="match status" value="1"/>
</dbReference>
<dbReference type="GO" id="GO:0035091">
    <property type="term" value="F:phosphatidylinositol binding"/>
    <property type="evidence" value="ECO:0007669"/>
    <property type="project" value="InterPro"/>
</dbReference>
<evidence type="ECO:0000313" key="12">
    <source>
        <dbReference type="Proteomes" id="UP001221757"/>
    </source>
</evidence>
<dbReference type="PROSITE" id="PS50195">
    <property type="entry name" value="PX"/>
    <property type="match status" value="1"/>
</dbReference>
<evidence type="ECO:0000259" key="9">
    <source>
        <dbReference type="PROSITE" id="PS50195"/>
    </source>
</evidence>
<dbReference type="InterPro" id="IPR050314">
    <property type="entry name" value="Glycosyl_Hydrlase_18"/>
</dbReference>
<dbReference type="InterPro" id="IPR001683">
    <property type="entry name" value="PX_dom"/>
</dbReference>
<keyword evidence="3" id="KW-0146">Chitin degradation</keyword>
<dbReference type="InterPro" id="IPR011583">
    <property type="entry name" value="Chitinase_II/V-like_cat"/>
</dbReference>
<evidence type="ECO:0000256" key="3">
    <source>
        <dbReference type="ARBA" id="ARBA00023024"/>
    </source>
</evidence>
<evidence type="ECO:0000256" key="4">
    <source>
        <dbReference type="ARBA" id="ARBA00023277"/>
    </source>
</evidence>
<dbReference type="SUPFAM" id="SSF51445">
    <property type="entry name" value="(Trans)glycosidases"/>
    <property type="match status" value="1"/>
</dbReference>
<evidence type="ECO:0000256" key="5">
    <source>
        <dbReference type="ARBA" id="ARBA00023295"/>
    </source>
</evidence>
<dbReference type="SMART" id="SM00312">
    <property type="entry name" value="PX"/>
    <property type="match status" value="1"/>
</dbReference>
<dbReference type="InterPro" id="IPR036871">
    <property type="entry name" value="PX_dom_sf"/>
</dbReference>
<dbReference type="GO" id="GO:0006032">
    <property type="term" value="P:chitin catabolic process"/>
    <property type="evidence" value="ECO:0007669"/>
    <property type="project" value="UniProtKB-KW"/>
</dbReference>
<evidence type="ECO:0000256" key="7">
    <source>
        <dbReference type="RuleBase" id="RU000489"/>
    </source>
</evidence>
<dbReference type="SUPFAM" id="SSF64268">
    <property type="entry name" value="PX domain"/>
    <property type="match status" value="1"/>
</dbReference>
<organism evidence="11 12">
    <name type="scientific">Mycena rosella</name>
    <name type="common">Pink bonnet</name>
    <name type="synonym">Agaricus rosellus</name>
    <dbReference type="NCBI Taxonomy" id="1033263"/>
    <lineage>
        <taxon>Eukaryota</taxon>
        <taxon>Fungi</taxon>
        <taxon>Dikarya</taxon>
        <taxon>Basidiomycota</taxon>
        <taxon>Agaricomycotina</taxon>
        <taxon>Agaricomycetes</taxon>
        <taxon>Agaricomycetidae</taxon>
        <taxon>Agaricales</taxon>
        <taxon>Marasmiineae</taxon>
        <taxon>Mycenaceae</taxon>
        <taxon>Mycena</taxon>
    </lineage>
</organism>
<feature type="domain" description="GH18" evidence="10">
    <location>
        <begin position="163"/>
        <end position="583"/>
    </location>
</feature>
<dbReference type="Gene3D" id="3.10.50.10">
    <property type="match status" value="1"/>
</dbReference>
<dbReference type="GO" id="GO:0000272">
    <property type="term" value="P:polysaccharide catabolic process"/>
    <property type="evidence" value="ECO:0007669"/>
    <property type="project" value="UniProtKB-KW"/>
</dbReference>
<dbReference type="GO" id="GO:0008061">
    <property type="term" value="F:chitin binding"/>
    <property type="evidence" value="ECO:0007669"/>
    <property type="project" value="InterPro"/>
</dbReference>
<dbReference type="InterPro" id="IPR017853">
    <property type="entry name" value="GH"/>
</dbReference>
<feature type="domain" description="PX" evidence="9">
    <location>
        <begin position="20"/>
        <end position="134"/>
    </location>
</feature>
<proteinExistence type="inferred from homology"/>
<dbReference type="PANTHER" id="PTHR11177:SF317">
    <property type="entry name" value="CHITINASE 12-RELATED"/>
    <property type="match status" value="1"/>
</dbReference>
<evidence type="ECO:0000256" key="1">
    <source>
        <dbReference type="ARBA" id="ARBA00000822"/>
    </source>
</evidence>
<evidence type="ECO:0000256" key="6">
    <source>
        <dbReference type="ARBA" id="ARBA00023326"/>
    </source>
</evidence>
<keyword evidence="4" id="KW-0119">Carbohydrate metabolism</keyword>
<reference evidence="11" key="1">
    <citation type="submission" date="2023-03" db="EMBL/GenBank/DDBJ databases">
        <title>Massive genome expansion in bonnet fungi (Mycena s.s.) driven by repeated elements and novel gene families across ecological guilds.</title>
        <authorList>
            <consortium name="Lawrence Berkeley National Laboratory"/>
            <person name="Harder C.B."/>
            <person name="Miyauchi S."/>
            <person name="Viragh M."/>
            <person name="Kuo A."/>
            <person name="Thoen E."/>
            <person name="Andreopoulos B."/>
            <person name="Lu D."/>
            <person name="Skrede I."/>
            <person name="Drula E."/>
            <person name="Henrissat B."/>
            <person name="Morin E."/>
            <person name="Kohler A."/>
            <person name="Barry K."/>
            <person name="LaButti K."/>
            <person name="Morin E."/>
            <person name="Salamov A."/>
            <person name="Lipzen A."/>
            <person name="Mereny Z."/>
            <person name="Hegedus B."/>
            <person name="Baldrian P."/>
            <person name="Stursova M."/>
            <person name="Weitz H."/>
            <person name="Taylor A."/>
            <person name="Grigoriev I.V."/>
            <person name="Nagy L.G."/>
            <person name="Martin F."/>
            <person name="Kauserud H."/>
        </authorList>
    </citation>
    <scope>NUCLEOTIDE SEQUENCE</scope>
    <source>
        <strain evidence="11">CBHHK067</strain>
    </source>
</reference>
<dbReference type="PROSITE" id="PS01095">
    <property type="entry name" value="GH18_1"/>
    <property type="match status" value="1"/>
</dbReference>
<evidence type="ECO:0000256" key="2">
    <source>
        <dbReference type="ARBA" id="ARBA00022801"/>
    </source>
</evidence>
<dbReference type="CDD" id="cd06093">
    <property type="entry name" value="PX_domain"/>
    <property type="match status" value="1"/>
</dbReference>
<dbReference type="InterPro" id="IPR029070">
    <property type="entry name" value="Chitinase_insertion_sf"/>
</dbReference>
<keyword evidence="6" id="KW-0624">Polysaccharide degradation</keyword>
<dbReference type="SMART" id="SM00636">
    <property type="entry name" value="Glyco_18"/>
    <property type="match status" value="1"/>
</dbReference>
<comment type="similarity">
    <text evidence="8">Belongs to the glycosyl hydrolase 18 family.</text>
</comment>
<gene>
    <name evidence="11" type="ORF">B0H17DRAFT_1071930</name>
</gene>
<sequence>MPRSISLDLYPLNSTFQSSSMLPVVKNAGHTTASAPRPHIVYKFEVDRDGLVDVVQKRYSEFVALHAALGISDFELPPKRLLVTTFIPSAWLDDALIAERKAGLGEYLTKLLTSPHYRHSEVVQEFLALSITASPVEFELEDAVPSILSRKTVEELISATANFISAAYYPSWTADGFPPEKFDYSKFDILFFAFAIPNTSSTLTWDAPTQAMLKRLVASAKKSGHGTKIVLSVGGWTGSAAFHQIAGSSANRSKFVSTLSSVVSKFGLDGIDIDWEYPNQAGAGNPFGPADSANFLSLLKALRMSLGPSKIISAAVTDLPWLGSNGSPLTDVSAYAAQLSYVNLMNYDINGGWSAAPGPNAPLGNLCGNSSQPAYSAQAAFKQWTAAKFPASKLLLGLPLYGYVFKSTKTALASFALPENGEEAEAAPDPDADIEDEVPADDLEVNDTLHGANKRPAYMESPEAEAAELESEVSTEAVANLGKWWGQAIPFNSLVASGALVKNPDGTYGAGPGFKRAWDDCSDTPFLYNTAQKTVVSYDDTSSLEQKAAFAKLKGMAGCFTWSSDQDDGVTLQKAIRKGLGKL</sequence>
<dbReference type="Gene3D" id="3.30.1520.10">
    <property type="entry name" value="Phox-like domain"/>
    <property type="match status" value="1"/>
</dbReference>
<name>A0AAD7GG69_MYCRO</name>
<dbReference type="Pfam" id="PF00787">
    <property type="entry name" value="PX"/>
    <property type="match status" value="1"/>
</dbReference>
<dbReference type="Proteomes" id="UP001221757">
    <property type="component" value="Unassembled WGS sequence"/>
</dbReference>
<dbReference type="AlphaFoldDB" id="A0AAD7GG69"/>
<dbReference type="InterPro" id="IPR001223">
    <property type="entry name" value="Glyco_hydro18_cat"/>
</dbReference>
<comment type="catalytic activity">
    <reaction evidence="1">
        <text>Random endo-hydrolysis of N-acetyl-beta-D-glucosaminide (1-&gt;4)-beta-linkages in chitin and chitodextrins.</text>
        <dbReference type="EC" id="3.2.1.14"/>
    </reaction>
</comment>
<dbReference type="EMBL" id="JARKIE010000095">
    <property type="protein sequence ID" value="KAJ7686546.1"/>
    <property type="molecule type" value="Genomic_DNA"/>
</dbReference>
<evidence type="ECO:0000256" key="8">
    <source>
        <dbReference type="RuleBase" id="RU004453"/>
    </source>
</evidence>
<dbReference type="Pfam" id="PF00704">
    <property type="entry name" value="Glyco_hydro_18"/>
    <property type="match status" value="1"/>
</dbReference>
<dbReference type="PROSITE" id="PS51910">
    <property type="entry name" value="GH18_2"/>
    <property type="match status" value="1"/>
</dbReference>
<protein>
    <submittedName>
        <fullName evidence="11">Glycoside hydrolase family 18 protein</fullName>
    </submittedName>
</protein>
<keyword evidence="2 7" id="KW-0378">Hydrolase</keyword>
<accession>A0AAD7GG69</accession>
<evidence type="ECO:0000313" key="11">
    <source>
        <dbReference type="EMBL" id="KAJ7686546.1"/>
    </source>
</evidence>
<comment type="caution">
    <text evidence="11">The sequence shown here is derived from an EMBL/GenBank/DDBJ whole genome shotgun (WGS) entry which is preliminary data.</text>
</comment>
<keyword evidence="12" id="KW-1185">Reference proteome</keyword>
<dbReference type="GO" id="GO:0008843">
    <property type="term" value="F:endochitinase activity"/>
    <property type="evidence" value="ECO:0007669"/>
    <property type="project" value="UniProtKB-EC"/>
</dbReference>